<evidence type="ECO:0000256" key="2">
    <source>
        <dbReference type="ARBA" id="ARBA00004236"/>
    </source>
</evidence>
<keyword evidence="5" id="KW-0808">Transferase</keyword>
<keyword evidence="9" id="KW-0902">Two-component regulatory system</keyword>
<sequence length="274" mass="29038">MGLRAQDFLGDTPYRDPSGAAVGAVASWYDITALREQEADLRSFAAVAAHDLKSPLAAVAGYAELLAEPEAPPFPAARIRAGVERMRRLIDDLLTYATARDAALQPVPIDLRAVVDETVSRHLEHAAARPDAVTPAVFVGPLPAVHADPVLLRQLLQNLIGNAVKYTPPGQTPRLDITASTGDGHVCLTIADRGIGIPEGQHRAIFESFHRAHRDSPFPGTGLGLAICQRIATRHGGAITATDNPGGGARFHITLPTPPATTTPTQPTGRSRVH</sequence>
<reference evidence="13" key="1">
    <citation type="journal article" date="2014" name="Int. J. Syst. Evol. Microbiol.">
        <title>Complete genome sequence of Corynebacterium casei LMG S-19264T (=DSM 44701T), isolated from a smear-ripened cheese.</title>
        <authorList>
            <consortium name="US DOE Joint Genome Institute (JGI-PGF)"/>
            <person name="Walter F."/>
            <person name="Albersmeier A."/>
            <person name="Kalinowski J."/>
            <person name="Ruckert C."/>
        </authorList>
    </citation>
    <scope>NUCLEOTIDE SEQUENCE</scope>
    <source>
        <strain evidence="13">JCM 19831</strain>
    </source>
</reference>
<dbReference type="InterPro" id="IPR036097">
    <property type="entry name" value="HisK_dim/P_sf"/>
</dbReference>
<dbReference type="InterPro" id="IPR003594">
    <property type="entry name" value="HATPase_dom"/>
</dbReference>
<keyword evidence="6" id="KW-0547">Nucleotide-binding</keyword>
<comment type="subcellular location">
    <subcellularLocation>
        <location evidence="2">Cell membrane</location>
    </subcellularLocation>
</comment>
<evidence type="ECO:0000256" key="5">
    <source>
        <dbReference type="ARBA" id="ARBA00022679"/>
    </source>
</evidence>
<proteinExistence type="predicted"/>
<keyword evidence="4" id="KW-0597">Phosphoprotein</keyword>
<dbReference type="GO" id="GO:0005524">
    <property type="term" value="F:ATP binding"/>
    <property type="evidence" value="ECO:0007669"/>
    <property type="project" value="UniProtKB-KW"/>
</dbReference>
<gene>
    <name evidence="13" type="ORF">GCM10007977_098110</name>
</gene>
<dbReference type="EMBL" id="BMPI01000085">
    <property type="protein sequence ID" value="GGM81115.1"/>
    <property type="molecule type" value="Genomic_DNA"/>
</dbReference>
<evidence type="ECO:0000256" key="1">
    <source>
        <dbReference type="ARBA" id="ARBA00000085"/>
    </source>
</evidence>
<dbReference type="Pfam" id="PF00512">
    <property type="entry name" value="HisKA"/>
    <property type="match status" value="1"/>
</dbReference>
<keyword evidence="8" id="KW-0067">ATP-binding</keyword>
<dbReference type="InterPro" id="IPR003661">
    <property type="entry name" value="HisK_dim/P_dom"/>
</dbReference>
<dbReference type="GO" id="GO:0000156">
    <property type="term" value="F:phosphorelay response regulator activity"/>
    <property type="evidence" value="ECO:0007669"/>
    <property type="project" value="TreeGrafter"/>
</dbReference>
<dbReference type="PANTHER" id="PTHR42878:SF7">
    <property type="entry name" value="SENSOR HISTIDINE KINASE GLRK"/>
    <property type="match status" value="1"/>
</dbReference>
<dbReference type="InterPro" id="IPR050351">
    <property type="entry name" value="BphY/WalK/GraS-like"/>
</dbReference>
<evidence type="ECO:0000256" key="9">
    <source>
        <dbReference type="ARBA" id="ARBA00023012"/>
    </source>
</evidence>
<evidence type="ECO:0000256" key="8">
    <source>
        <dbReference type="ARBA" id="ARBA00022840"/>
    </source>
</evidence>
<protein>
    <recommendedName>
        <fullName evidence="10">Sensor-like histidine kinase SenX3</fullName>
        <ecNumber evidence="3">2.7.13.3</ecNumber>
    </recommendedName>
</protein>
<dbReference type="GO" id="GO:0005886">
    <property type="term" value="C:plasma membrane"/>
    <property type="evidence" value="ECO:0007669"/>
    <property type="project" value="UniProtKB-SubCell"/>
</dbReference>
<accession>A0A917UF16</accession>
<dbReference type="Gene3D" id="1.10.287.130">
    <property type="match status" value="1"/>
</dbReference>
<dbReference type="SMART" id="SM00387">
    <property type="entry name" value="HATPase_c"/>
    <property type="match status" value="1"/>
</dbReference>
<dbReference type="Pfam" id="PF02518">
    <property type="entry name" value="HATPase_c"/>
    <property type="match status" value="1"/>
</dbReference>
<dbReference type="EC" id="2.7.13.3" evidence="3"/>
<name>A0A917UF16_9ACTN</name>
<evidence type="ECO:0000313" key="14">
    <source>
        <dbReference type="Proteomes" id="UP000642070"/>
    </source>
</evidence>
<evidence type="ECO:0000256" key="10">
    <source>
        <dbReference type="ARBA" id="ARBA00039401"/>
    </source>
</evidence>
<evidence type="ECO:0000256" key="6">
    <source>
        <dbReference type="ARBA" id="ARBA00022741"/>
    </source>
</evidence>
<evidence type="ECO:0000256" key="7">
    <source>
        <dbReference type="ARBA" id="ARBA00022777"/>
    </source>
</evidence>
<feature type="region of interest" description="Disordered" evidence="11">
    <location>
        <begin position="254"/>
        <end position="274"/>
    </location>
</feature>
<dbReference type="CDD" id="cd00082">
    <property type="entry name" value="HisKA"/>
    <property type="match status" value="1"/>
</dbReference>
<organism evidence="13 14">
    <name type="scientific">Dactylosporangium sucinum</name>
    <dbReference type="NCBI Taxonomy" id="1424081"/>
    <lineage>
        <taxon>Bacteria</taxon>
        <taxon>Bacillati</taxon>
        <taxon>Actinomycetota</taxon>
        <taxon>Actinomycetes</taxon>
        <taxon>Micromonosporales</taxon>
        <taxon>Micromonosporaceae</taxon>
        <taxon>Dactylosporangium</taxon>
    </lineage>
</organism>
<dbReference type="InterPro" id="IPR036890">
    <property type="entry name" value="HATPase_C_sf"/>
</dbReference>
<evidence type="ECO:0000259" key="12">
    <source>
        <dbReference type="PROSITE" id="PS50109"/>
    </source>
</evidence>
<dbReference type="Gene3D" id="3.30.565.10">
    <property type="entry name" value="Histidine kinase-like ATPase, C-terminal domain"/>
    <property type="match status" value="1"/>
</dbReference>
<keyword evidence="14" id="KW-1185">Reference proteome</keyword>
<dbReference type="InterPro" id="IPR005467">
    <property type="entry name" value="His_kinase_dom"/>
</dbReference>
<dbReference type="PROSITE" id="PS50109">
    <property type="entry name" value="HIS_KIN"/>
    <property type="match status" value="1"/>
</dbReference>
<dbReference type="GO" id="GO:0007234">
    <property type="term" value="P:osmosensory signaling via phosphorelay pathway"/>
    <property type="evidence" value="ECO:0007669"/>
    <property type="project" value="TreeGrafter"/>
</dbReference>
<comment type="caution">
    <text evidence="13">The sequence shown here is derived from an EMBL/GenBank/DDBJ whole genome shotgun (WGS) entry which is preliminary data.</text>
</comment>
<dbReference type="SUPFAM" id="SSF47384">
    <property type="entry name" value="Homodimeric domain of signal transducing histidine kinase"/>
    <property type="match status" value="1"/>
</dbReference>
<evidence type="ECO:0000256" key="4">
    <source>
        <dbReference type="ARBA" id="ARBA00022553"/>
    </source>
</evidence>
<keyword evidence="7" id="KW-0418">Kinase</keyword>
<comment type="catalytic activity">
    <reaction evidence="1">
        <text>ATP + protein L-histidine = ADP + protein N-phospho-L-histidine.</text>
        <dbReference type="EC" id="2.7.13.3"/>
    </reaction>
</comment>
<dbReference type="AlphaFoldDB" id="A0A917UF16"/>
<dbReference type="Proteomes" id="UP000642070">
    <property type="component" value="Unassembled WGS sequence"/>
</dbReference>
<reference evidence="13" key="2">
    <citation type="submission" date="2020-09" db="EMBL/GenBank/DDBJ databases">
        <authorList>
            <person name="Sun Q."/>
            <person name="Ohkuma M."/>
        </authorList>
    </citation>
    <scope>NUCLEOTIDE SEQUENCE</scope>
    <source>
        <strain evidence="13">JCM 19831</strain>
    </source>
</reference>
<dbReference type="SUPFAM" id="SSF55874">
    <property type="entry name" value="ATPase domain of HSP90 chaperone/DNA topoisomerase II/histidine kinase"/>
    <property type="match status" value="1"/>
</dbReference>
<dbReference type="PANTHER" id="PTHR42878">
    <property type="entry name" value="TWO-COMPONENT HISTIDINE KINASE"/>
    <property type="match status" value="1"/>
</dbReference>
<dbReference type="FunFam" id="3.30.565.10:FF:000006">
    <property type="entry name" value="Sensor histidine kinase WalK"/>
    <property type="match status" value="1"/>
</dbReference>
<dbReference type="GO" id="GO:0030295">
    <property type="term" value="F:protein kinase activator activity"/>
    <property type="evidence" value="ECO:0007669"/>
    <property type="project" value="TreeGrafter"/>
</dbReference>
<evidence type="ECO:0000256" key="11">
    <source>
        <dbReference type="SAM" id="MobiDB-lite"/>
    </source>
</evidence>
<dbReference type="PRINTS" id="PR00344">
    <property type="entry name" value="BCTRLSENSOR"/>
</dbReference>
<dbReference type="RefSeq" id="WP_190256973.1">
    <property type="nucleotide sequence ID" value="NZ_BMPI01000085.1"/>
</dbReference>
<dbReference type="GO" id="GO:0000155">
    <property type="term" value="F:phosphorelay sensor kinase activity"/>
    <property type="evidence" value="ECO:0007669"/>
    <property type="project" value="InterPro"/>
</dbReference>
<evidence type="ECO:0000256" key="3">
    <source>
        <dbReference type="ARBA" id="ARBA00012438"/>
    </source>
</evidence>
<dbReference type="InterPro" id="IPR004358">
    <property type="entry name" value="Sig_transdc_His_kin-like_C"/>
</dbReference>
<dbReference type="CDD" id="cd00075">
    <property type="entry name" value="HATPase"/>
    <property type="match status" value="1"/>
</dbReference>
<feature type="domain" description="Histidine kinase" evidence="12">
    <location>
        <begin position="47"/>
        <end position="259"/>
    </location>
</feature>
<dbReference type="SMART" id="SM00388">
    <property type="entry name" value="HisKA"/>
    <property type="match status" value="1"/>
</dbReference>
<evidence type="ECO:0000313" key="13">
    <source>
        <dbReference type="EMBL" id="GGM81115.1"/>
    </source>
</evidence>